<dbReference type="InterPro" id="IPR048354">
    <property type="entry name" value="TOD1_MUCI70_glycTrfase_dom"/>
</dbReference>
<accession>A0ABT7XD07</accession>
<name>A0ABT7XD07_9ACTN</name>
<comment type="caution">
    <text evidence="2">The sequence shown here is derived from an EMBL/GenBank/DDBJ whole genome shotgun (WGS) entry which is preliminary data.</text>
</comment>
<evidence type="ECO:0000313" key="2">
    <source>
        <dbReference type="EMBL" id="MDN0063294.1"/>
    </source>
</evidence>
<organism evidence="2 3">
    <name type="scientific">Collinsella ihumii</name>
    <dbReference type="NCBI Taxonomy" id="1720204"/>
    <lineage>
        <taxon>Bacteria</taxon>
        <taxon>Bacillati</taxon>
        <taxon>Actinomycetota</taxon>
        <taxon>Coriobacteriia</taxon>
        <taxon>Coriobacteriales</taxon>
        <taxon>Coriobacteriaceae</taxon>
        <taxon>Collinsella</taxon>
    </lineage>
</organism>
<sequence length="311" mass="35880">MYLDKTNKELILQLSKRCVEIESSRCYKVCNTLKKAAKTLYNHNLNIILNKIYVKLFHPWLNTDVRSKSWKEYVNTEIAKQHELQKTTHNEKITVYTCITGNYDTTIPIPFQAPNTEYVLFTDNIELKCLGWNTVPIPKRLSSMNARDINRYIKMHPHEFFRTPFSVYIDGNVWLLCDPMEFCISAKYSNSHIAMFAHGLRDCVYDEGKACRQLNRGDADGIRQQLSVCNSLQIQPHSGLLEACIIASDISHPDILTFYNIWWNQYIENGSERDQLALPAAIILSGLDVQDFGILGDNARNDPRLRFLSHG</sequence>
<evidence type="ECO:0000259" key="1">
    <source>
        <dbReference type="Pfam" id="PF04765"/>
    </source>
</evidence>
<gene>
    <name evidence="2" type="ORF">QVN30_03105</name>
</gene>
<dbReference type="Pfam" id="PF04765">
    <property type="entry name" value="TOD1_MUCI70"/>
    <property type="match status" value="1"/>
</dbReference>
<reference evidence="2" key="2">
    <citation type="submission" date="2024-05" db="EMBL/GenBank/DDBJ databases">
        <title>Identification and characterization of horizontal gene transfer across gut microbiota members of farm animals based on homology search.</title>
        <authorList>
            <person name="Schwarzerova J."/>
            <person name="Nykrynova M."/>
            <person name="Jureckova K."/>
            <person name="Cejkova D."/>
            <person name="Rychlik I."/>
        </authorList>
    </citation>
    <scope>NUCLEOTIDE SEQUENCE</scope>
    <source>
        <strain evidence="2">176_SSukc20</strain>
    </source>
</reference>
<feature type="domain" description="TOD1/MUCI70 glycosyltransferase-like" evidence="1">
    <location>
        <begin position="132"/>
        <end position="279"/>
    </location>
</feature>
<dbReference type="RefSeq" id="WP_289835434.1">
    <property type="nucleotide sequence ID" value="NZ_JAUEIQ010000002.1"/>
</dbReference>
<protein>
    <submittedName>
        <fullName evidence="2">DUF616 domain-containing protein</fullName>
    </submittedName>
</protein>
<proteinExistence type="predicted"/>
<evidence type="ECO:0000313" key="3">
    <source>
        <dbReference type="Proteomes" id="UP001168435"/>
    </source>
</evidence>
<reference evidence="2" key="1">
    <citation type="submission" date="2023-06" db="EMBL/GenBank/DDBJ databases">
        <authorList>
            <person name="Zeman M."/>
            <person name="Kubasova T."/>
            <person name="Jahodarova E."/>
            <person name="Nykrynova M."/>
            <person name="Rychlik I."/>
        </authorList>
    </citation>
    <scope>NUCLEOTIDE SEQUENCE</scope>
    <source>
        <strain evidence="2">176_SSukc20</strain>
    </source>
</reference>
<keyword evidence="3" id="KW-1185">Reference proteome</keyword>
<dbReference type="Proteomes" id="UP001168435">
    <property type="component" value="Unassembled WGS sequence"/>
</dbReference>
<dbReference type="EMBL" id="JAUEIQ010000002">
    <property type="protein sequence ID" value="MDN0063294.1"/>
    <property type="molecule type" value="Genomic_DNA"/>
</dbReference>